<dbReference type="GeneID" id="93352127"/>
<organism evidence="2 3">
    <name type="scientific">Neisseria elongata</name>
    <dbReference type="NCBI Taxonomy" id="495"/>
    <lineage>
        <taxon>Bacteria</taxon>
        <taxon>Pseudomonadati</taxon>
        <taxon>Pseudomonadota</taxon>
        <taxon>Betaproteobacteria</taxon>
        <taxon>Neisseriales</taxon>
        <taxon>Neisseriaceae</taxon>
        <taxon>Neisseria</taxon>
    </lineage>
</organism>
<dbReference type="Proteomes" id="UP000254927">
    <property type="component" value="Unassembled WGS sequence"/>
</dbReference>
<evidence type="ECO:0000256" key="1">
    <source>
        <dbReference type="SAM" id="SignalP"/>
    </source>
</evidence>
<protein>
    <submittedName>
        <fullName evidence="2">Lipoprotein</fullName>
    </submittedName>
</protein>
<proteinExistence type="predicted"/>
<dbReference type="AlphaFoldDB" id="A0A378TZQ9"/>
<dbReference type="PROSITE" id="PS51257">
    <property type="entry name" value="PROKAR_LIPOPROTEIN"/>
    <property type="match status" value="1"/>
</dbReference>
<reference evidence="2 3" key="1">
    <citation type="submission" date="2018-06" db="EMBL/GenBank/DDBJ databases">
        <authorList>
            <consortium name="Pathogen Informatics"/>
            <person name="Doyle S."/>
        </authorList>
    </citation>
    <scope>NUCLEOTIDE SEQUENCE [LARGE SCALE GENOMIC DNA]</scope>
    <source>
        <strain evidence="2 3">NCTC10660</strain>
    </source>
</reference>
<evidence type="ECO:0000313" key="3">
    <source>
        <dbReference type="Proteomes" id="UP000254927"/>
    </source>
</evidence>
<gene>
    <name evidence="2" type="ORF">NCTC10660_01144</name>
</gene>
<accession>A0A378TZQ9</accession>
<feature type="signal peptide" evidence="1">
    <location>
        <begin position="1"/>
        <end position="21"/>
    </location>
</feature>
<sequence length="61" mass="6379">MKKLLILTAALALAACSSTWSGVKQDTSHNVSRTKEAVKEGGNAVGRGITHVGEKIENATE</sequence>
<evidence type="ECO:0000313" key="2">
    <source>
        <dbReference type="EMBL" id="STZ67660.1"/>
    </source>
</evidence>
<keyword evidence="1" id="KW-0732">Signal</keyword>
<dbReference type="RefSeq" id="WP_074897237.1">
    <property type="nucleotide sequence ID" value="NZ_CAURIW010000001.1"/>
</dbReference>
<keyword evidence="2" id="KW-0449">Lipoprotein</keyword>
<name>A0A378TZQ9_NEIEL</name>
<feature type="chain" id="PRO_5016614679" evidence="1">
    <location>
        <begin position="22"/>
        <end position="61"/>
    </location>
</feature>
<dbReference type="EMBL" id="UGQW01000002">
    <property type="protein sequence ID" value="STZ67660.1"/>
    <property type="molecule type" value="Genomic_DNA"/>
</dbReference>